<dbReference type="PROSITE" id="PS00624">
    <property type="entry name" value="GMC_OXRED_2"/>
    <property type="match status" value="1"/>
</dbReference>
<keyword evidence="5" id="KW-0560">Oxidoreductase</keyword>
<dbReference type="GO" id="GO:0016614">
    <property type="term" value="F:oxidoreductase activity, acting on CH-OH group of donors"/>
    <property type="evidence" value="ECO:0007669"/>
    <property type="project" value="InterPro"/>
</dbReference>
<evidence type="ECO:0000256" key="1">
    <source>
        <dbReference type="ARBA" id="ARBA00001974"/>
    </source>
</evidence>
<evidence type="ECO:0000256" key="3">
    <source>
        <dbReference type="ARBA" id="ARBA00022630"/>
    </source>
</evidence>
<dbReference type="AlphaFoldDB" id="W9WPN6"/>
<dbReference type="SUPFAM" id="SSF54373">
    <property type="entry name" value="FAD-linked reductases, C-terminal domain"/>
    <property type="match status" value="1"/>
</dbReference>
<dbReference type="PANTHER" id="PTHR11552:SF201">
    <property type="entry name" value="GLUCOSE-METHANOL-CHOLINE OXIDOREDUCTASE N-TERMINAL DOMAIN-CONTAINING PROTEIN"/>
    <property type="match status" value="1"/>
</dbReference>
<keyword evidence="4 6" id="KW-0274">FAD</keyword>
<keyword evidence="8" id="KW-1133">Transmembrane helix</keyword>
<evidence type="ECO:0000313" key="11">
    <source>
        <dbReference type="EMBL" id="EXJ66641.1"/>
    </source>
</evidence>
<dbReference type="InterPro" id="IPR036188">
    <property type="entry name" value="FAD/NAD-bd_sf"/>
</dbReference>
<feature type="domain" description="Glucose-methanol-choline oxidoreductase N-terminal" evidence="9">
    <location>
        <begin position="155"/>
        <end position="178"/>
    </location>
</feature>
<comment type="cofactor">
    <cofactor evidence="1 6">
        <name>FAD</name>
        <dbReference type="ChEBI" id="CHEBI:57692"/>
    </cofactor>
</comment>
<dbReference type="EMBL" id="AMGX01000019">
    <property type="protein sequence ID" value="EXJ66641.1"/>
    <property type="molecule type" value="Genomic_DNA"/>
</dbReference>
<dbReference type="Gene3D" id="3.30.560.10">
    <property type="entry name" value="Glucose Oxidase, domain 3"/>
    <property type="match status" value="1"/>
</dbReference>
<dbReference type="SUPFAM" id="SSF51905">
    <property type="entry name" value="FAD/NAD(P)-binding domain"/>
    <property type="match status" value="1"/>
</dbReference>
<sequence>MAMLNSNRLLPLTLPQPAHRDVSRGARLIPVTTHIYLVLAAYFISTIGAIYQDEMGSKQPTDSGVCCSLETFLEADFDYVVVGGGTAGAVVAARLSEDPSVRVGVIEAGQNRLGDPLVETPGTLAFLLRNPDYAWDFTTVPQKANSNKAHHVTRGRVLGGSSAINFMAYCYPSARDLDDLKELGIAGWSWNEMVPYFHKVDHHDPPTNPEPHFYPSIDPEIHRGEGPIHTSFASTRISAEDAVLEALKETSGLPLAKQPYSGEHQGWYGSLSSIDRSTNKGTRSYAATGYIAPILDRPNLRILTGATATKVILNDSKNARSVRFAYGPAQDQLHEVHAKAEVILSAGSIQTPQLLELSGIGDVSVLGAAGIPALVENPHVGANAQEQVMTNVSYELRDGDISLDCIYLDPAFLAAQQTLYAQSRDGVLANAPGLNGFTSYASLVGASTLEQTVSSLISPSSAPSPIDAQQAAILASRLSSPTASAVQFILIPAYCDTLNAHADMSKFMPGPPATEPPANPCISLQAVLMYPASRGSVHITSADPFAPPEIDYGLLSHPADVDVLAAGLAFADRVFRSPHVESRVKRRLYPAEGRDVHDPSTARDIVREAVTLINHPLGTCALGKVVDDRLKVIGVKGLRVIDASVLPMELSAFTMATVYAIGEKGAAMIREDRVPE</sequence>
<organism evidence="11 12">
    <name type="scientific">Cladophialophora psammophila CBS 110553</name>
    <dbReference type="NCBI Taxonomy" id="1182543"/>
    <lineage>
        <taxon>Eukaryota</taxon>
        <taxon>Fungi</taxon>
        <taxon>Dikarya</taxon>
        <taxon>Ascomycota</taxon>
        <taxon>Pezizomycotina</taxon>
        <taxon>Eurotiomycetes</taxon>
        <taxon>Chaetothyriomycetidae</taxon>
        <taxon>Chaetothyriales</taxon>
        <taxon>Herpotrichiellaceae</taxon>
        <taxon>Cladophialophora</taxon>
    </lineage>
</organism>
<feature type="transmembrane region" description="Helical" evidence="8">
    <location>
        <begin position="28"/>
        <end position="51"/>
    </location>
</feature>
<feature type="binding site" evidence="6">
    <location>
        <position position="157"/>
    </location>
    <ligand>
        <name>FAD</name>
        <dbReference type="ChEBI" id="CHEBI:57692"/>
    </ligand>
</feature>
<evidence type="ECO:0000256" key="6">
    <source>
        <dbReference type="PIRSR" id="PIRSR000137-2"/>
    </source>
</evidence>
<evidence type="ECO:0000256" key="7">
    <source>
        <dbReference type="RuleBase" id="RU003968"/>
    </source>
</evidence>
<keyword evidence="8" id="KW-0472">Membrane</keyword>
<dbReference type="PROSITE" id="PS00623">
    <property type="entry name" value="GMC_OXRED_1"/>
    <property type="match status" value="1"/>
</dbReference>
<reference evidence="11 12" key="1">
    <citation type="submission" date="2013-03" db="EMBL/GenBank/DDBJ databases">
        <title>The Genome Sequence of Cladophialophora psammophila CBS 110553.</title>
        <authorList>
            <consortium name="The Broad Institute Genomics Platform"/>
            <person name="Cuomo C."/>
            <person name="de Hoog S."/>
            <person name="Gorbushina A."/>
            <person name="Walker B."/>
            <person name="Young S.K."/>
            <person name="Zeng Q."/>
            <person name="Gargeya S."/>
            <person name="Fitzgerald M."/>
            <person name="Haas B."/>
            <person name="Abouelleil A."/>
            <person name="Allen A.W."/>
            <person name="Alvarado L."/>
            <person name="Arachchi H.M."/>
            <person name="Berlin A.M."/>
            <person name="Chapman S.B."/>
            <person name="Gainer-Dewar J."/>
            <person name="Goldberg J."/>
            <person name="Griggs A."/>
            <person name="Gujja S."/>
            <person name="Hansen M."/>
            <person name="Howarth C."/>
            <person name="Imamovic A."/>
            <person name="Ireland A."/>
            <person name="Larimer J."/>
            <person name="McCowan C."/>
            <person name="Murphy C."/>
            <person name="Pearson M."/>
            <person name="Poon T.W."/>
            <person name="Priest M."/>
            <person name="Roberts A."/>
            <person name="Saif S."/>
            <person name="Shea T."/>
            <person name="Sisk P."/>
            <person name="Sykes S."/>
            <person name="Wortman J."/>
            <person name="Nusbaum C."/>
            <person name="Birren B."/>
        </authorList>
    </citation>
    <scope>NUCLEOTIDE SEQUENCE [LARGE SCALE GENOMIC DNA]</scope>
    <source>
        <strain evidence="11 12">CBS 110553</strain>
    </source>
</reference>
<dbReference type="Pfam" id="PF00732">
    <property type="entry name" value="GMC_oxred_N"/>
    <property type="match status" value="1"/>
</dbReference>
<protein>
    <recommendedName>
        <fullName evidence="9 10">Glucose-methanol-choline oxidoreductase N-terminal domain-containing protein</fullName>
    </recommendedName>
</protein>
<comment type="similarity">
    <text evidence="2 7">Belongs to the GMC oxidoreductase family.</text>
</comment>
<evidence type="ECO:0000256" key="5">
    <source>
        <dbReference type="ARBA" id="ARBA00023002"/>
    </source>
</evidence>
<feature type="domain" description="Glucose-methanol-choline oxidoreductase N-terminal" evidence="10">
    <location>
        <begin position="347"/>
        <end position="361"/>
    </location>
</feature>
<evidence type="ECO:0000256" key="8">
    <source>
        <dbReference type="SAM" id="Phobius"/>
    </source>
</evidence>
<evidence type="ECO:0000256" key="2">
    <source>
        <dbReference type="ARBA" id="ARBA00010790"/>
    </source>
</evidence>
<evidence type="ECO:0000256" key="4">
    <source>
        <dbReference type="ARBA" id="ARBA00022827"/>
    </source>
</evidence>
<evidence type="ECO:0000259" key="9">
    <source>
        <dbReference type="PROSITE" id="PS00623"/>
    </source>
</evidence>
<dbReference type="Gene3D" id="3.50.50.60">
    <property type="entry name" value="FAD/NAD(P)-binding domain"/>
    <property type="match status" value="1"/>
</dbReference>
<dbReference type="STRING" id="1182543.W9WPN6"/>
<proteinExistence type="inferred from homology"/>
<dbReference type="GeneID" id="19195005"/>
<dbReference type="InterPro" id="IPR000172">
    <property type="entry name" value="GMC_OxRdtase_N"/>
</dbReference>
<dbReference type="PANTHER" id="PTHR11552">
    <property type="entry name" value="GLUCOSE-METHANOL-CHOLINE GMC OXIDOREDUCTASE"/>
    <property type="match status" value="1"/>
</dbReference>
<dbReference type="eggNOG" id="KOG1238">
    <property type="taxonomic scope" value="Eukaryota"/>
</dbReference>
<keyword evidence="3 7" id="KW-0285">Flavoprotein</keyword>
<comment type="caution">
    <text evidence="11">The sequence shown here is derived from an EMBL/GenBank/DDBJ whole genome shotgun (WGS) entry which is preliminary data.</text>
</comment>
<dbReference type="Pfam" id="PF05199">
    <property type="entry name" value="GMC_oxred_C"/>
    <property type="match status" value="1"/>
</dbReference>
<evidence type="ECO:0000313" key="12">
    <source>
        <dbReference type="Proteomes" id="UP000019471"/>
    </source>
</evidence>
<dbReference type="OrthoDB" id="269227at2759"/>
<gene>
    <name evidence="11" type="ORF">A1O5_10312</name>
</gene>
<evidence type="ECO:0000259" key="10">
    <source>
        <dbReference type="PROSITE" id="PS00624"/>
    </source>
</evidence>
<dbReference type="InterPro" id="IPR012132">
    <property type="entry name" value="GMC_OxRdtase"/>
</dbReference>
<dbReference type="RefSeq" id="XP_007749078.1">
    <property type="nucleotide sequence ID" value="XM_007750888.1"/>
</dbReference>
<accession>W9WPN6</accession>
<keyword evidence="12" id="KW-1185">Reference proteome</keyword>
<name>W9WPN6_9EURO</name>
<keyword evidence="8" id="KW-0812">Transmembrane</keyword>
<dbReference type="Proteomes" id="UP000019471">
    <property type="component" value="Unassembled WGS sequence"/>
</dbReference>
<dbReference type="GO" id="GO:0050660">
    <property type="term" value="F:flavin adenine dinucleotide binding"/>
    <property type="evidence" value="ECO:0007669"/>
    <property type="project" value="InterPro"/>
</dbReference>
<dbReference type="HOGENOM" id="CLU_002865_6_2_1"/>
<dbReference type="InterPro" id="IPR007867">
    <property type="entry name" value="GMC_OxRtase_C"/>
</dbReference>
<dbReference type="PIRSF" id="PIRSF000137">
    <property type="entry name" value="Alcohol_oxidase"/>
    <property type="match status" value="1"/>
</dbReference>